<dbReference type="Pfam" id="PF16810">
    <property type="entry name" value="RXLR"/>
    <property type="match status" value="1"/>
</dbReference>
<evidence type="ECO:0000256" key="4">
    <source>
        <dbReference type="ARBA" id="ARBA00022729"/>
    </source>
</evidence>
<dbReference type="AlphaFoldDB" id="D0NEV0"/>
<reference evidence="7" key="1">
    <citation type="journal article" date="2009" name="Nature">
        <title>Genome sequence and analysis of the Irish potato famine pathogen Phytophthora infestans.</title>
        <authorList>
            <consortium name="The Broad Institute Genome Sequencing Platform"/>
            <person name="Haas B.J."/>
            <person name="Kamoun S."/>
            <person name="Zody M.C."/>
            <person name="Jiang R.H."/>
            <person name="Handsaker R.E."/>
            <person name="Cano L.M."/>
            <person name="Grabherr M."/>
            <person name="Kodira C.D."/>
            <person name="Raffaele S."/>
            <person name="Torto-Alalibo T."/>
            <person name="Bozkurt T.O."/>
            <person name="Ah-Fong A.M."/>
            <person name="Alvarado L."/>
            <person name="Anderson V.L."/>
            <person name="Armstrong M.R."/>
            <person name="Avrova A."/>
            <person name="Baxter L."/>
            <person name="Beynon J."/>
            <person name="Boevink P.C."/>
            <person name="Bollmann S.R."/>
            <person name="Bos J.I."/>
            <person name="Bulone V."/>
            <person name="Cai G."/>
            <person name="Cakir C."/>
            <person name="Carrington J.C."/>
            <person name="Chawner M."/>
            <person name="Conti L."/>
            <person name="Costanzo S."/>
            <person name="Ewan R."/>
            <person name="Fahlgren N."/>
            <person name="Fischbach M.A."/>
            <person name="Fugelstad J."/>
            <person name="Gilroy E.M."/>
            <person name="Gnerre S."/>
            <person name="Green P.J."/>
            <person name="Grenville-Briggs L.J."/>
            <person name="Griffith J."/>
            <person name="Grunwald N.J."/>
            <person name="Horn K."/>
            <person name="Horner N.R."/>
            <person name="Hu C.H."/>
            <person name="Huitema E."/>
            <person name="Jeong D.H."/>
            <person name="Jones A.M."/>
            <person name="Jones J.D."/>
            <person name="Jones R.W."/>
            <person name="Karlsson E.K."/>
            <person name="Kunjeti S.G."/>
            <person name="Lamour K."/>
            <person name="Liu Z."/>
            <person name="Ma L."/>
            <person name="Maclean D."/>
            <person name="Chibucos M.C."/>
            <person name="McDonald H."/>
            <person name="McWalters J."/>
            <person name="Meijer H.J."/>
            <person name="Morgan W."/>
            <person name="Morris P.F."/>
            <person name="Munro C.A."/>
            <person name="O'Neill K."/>
            <person name="Ospina-Giraldo M."/>
            <person name="Pinzon A."/>
            <person name="Pritchard L."/>
            <person name="Ramsahoye B."/>
            <person name="Ren Q."/>
            <person name="Restrepo S."/>
            <person name="Roy S."/>
            <person name="Sadanandom A."/>
            <person name="Savidor A."/>
            <person name="Schornack S."/>
            <person name="Schwartz D.C."/>
            <person name="Schumann U.D."/>
            <person name="Schwessinger B."/>
            <person name="Seyer L."/>
            <person name="Sharpe T."/>
            <person name="Silvar C."/>
            <person name="Song J."/>
            <person name="Studholme D.J."/>
            <person name="Sykes S."/>
            <person name="Thines M."/>
            <person name="van de Vondervoort P.J."/>
            <person name="Phuntumart V."/>
            <person name="Wawra S."/>
            <person name="Weide R."/>
            <person name="Win J."/>
            <person name="Young C."/>
            <person name="Zhou S."/>
            <person name="Fry W."/>
            <person name="Meyers B.C."/>
            <person name="van West P."/>
            <person name="Ristaino J."/>
            <person name="Govers F."/>
            <person name="Birch P.R."/>
            <person name="Whisson S.C."/>
            <person name="Judelson H.S."/>
            <person name="Nusbaum C."/>
        </authorList>
    </citation>
    <scope>NUCLEOTIDE SEQUENCE [LARGE SCALE GENOMIC DNA]</scope>
    <source>
        <strain evidence="7">T30-4</strain>
    </source>
</reference>
<keyword evidence="4 5" id="KW-0732">Signal</keyword>
<gene>
    <name evidence="6" type="ORF">PITG_10227</name>
</gene>
<dbReference type="VEuPathDB" id="FungiDB:PITG_10227"/>
<dbReference type="GeneID" id="9473888"/>
<comment type="similarity">
    <text evidence="2 5">Belongs to the RxLR effector family.</text>
</comment>
<comment type="function">
    <text evidence="5">Effector that suppresses plant defense responses during pathogen infection.</text>
</comment>
<dbReference type="InParanoid" id="D0NEV0"/>
<evidence type="ECO:0000256" key="3">
    <source>
        <dbReference type="ARBA" id="ARBA00022525"/>
    </source>
</evidence>
<dbReference type="GO" id="GO:0005576">
    <property type="term" value="C:extracellular region"/>
    <property type="evidence" value="ECO:0007669"/>
    <property type="project" value="UniProtKB-SubCell"/>
</dbReference>
<evidence type="ECO:0000256" key="5">
    <source>
        <dbReference type="RuleBase" id="RU367124"/>
    </source>
</evidence>
<keyword evidence="3 5" id="KW-0964">Secreted</keyword>
<comment type="domain">
    <text evidence="5">The RxLR-dEER motif acts to carry the protein into the host cell cytoplasm through binding to cell surface phosphatidylinositol-3-phosphate.</text>
</comment>
<dbReference type="HOGENOM" id="CLU_2019740_0_0_1"/>
<evidence type="ECO:0000313" key="6">
    <source>
        <dbReference type="EMBL" id="EEY56739.1"/>
    </source>
</evidence>
<feature type="signal peptide" evidence="5">
    <location>
        <begin position="1"/>
        <end position="22"/>
    </location>
</feature>
<dbReference type="Proteomes" id="UP000006643">
    <property type="component" value="Unassembled WGS sequence"/>
</dbReference>
<keyword evidence="7" id="KW-1185">Reference proteome</keyword>
<accession>D0NEV0</accession>
<protein>
    <recommendedName>
        <fullName evidence="5">RxLR effector protein</fullName>
    </recommendedName>
</protein>
<feature type="chain" id="PRO_5028508061" description="RxLR effector protein" evidence="5">
    <location>
        <begin position="23"/>
        <end position="137"/>
    </location>
</feature>
<dbReference type="KEGG" id="pif:PITG_10227"/>
<organism evidence="6 7">
    <name type="scientific">Phytophthora infestans (strain T30-4)</name>
    <name type="common">Potato late blight agent</name>
    <dbReference type="NCBI Taxonomy" id="403677"/>
    <lineage>
        <taxon>Eukaryota</taxon>
        <taxon>Sar</taxon>
        <taxon>Stramenopiles</taxon>
        <taxon>Oomycota</taxon>
        <taxon>Peronosporomycetes</taxon>
        <taxon>Peronosporales</taxon>
        <taxon>Peronosporaceae</taxon>
        <taxon>Phytophthora</taxon>
    </lineage>
</organism>
<name>D0NEV0_PHYIT</name>
<dbReference type="RefSeq" id="XP_002902067.1">
    <property type="nucleotide sequence ID" value="XM_002902021.1"/>
</dbReference>
<comment type="subcellular location">
    <subcellularLocation>
        <location evidence="1 5">Secreted</location>
    </subcellularLocation>
</comment>
<dbReference type="InterPro" id="IPR031825">
    <property type="entry name" value="RXLR"/>
</dbReference>
<proteinExistence type="inferred from homology"/>
<sequence length="137" mass="15656">MKLSLAFVVAAALGFVAQDALSAPTEIANGLDASLDPGHDHPSGHGRVLRGHIRHSTLNNDNVDEERFKLDKITEMLTDISYRTKKFYKWKYTSKLSDDAVYKKLRVDQNPTFRALFYKYQAYVFGQGTRKNNMRKN</sequence>
<dbReference type="EMBL" id="DS028135">
    <property type="protein sequence ID" value="EEY56739.1"/>
    <property type="molecule type" value="Genomic_DNA"/>
</dbReference>
<dbReference type="OrthoDB" id="128955at2759"/>
<evidence type="ECO:0000256" key="2">
    <source>
        <dbReference type="ARBA" id="ARBA00010400"/>
    </source>
</evidence>
<evidence type="ECO:0000313" key="7">
    <source>
        <dbReference type="Proteomes" id="UP000006643"/>
    </source>
</evidence>
<evidence type="ECO:0000256" key="1">
    <source>
        <dbReference type="ARBA" id="ARBA00004613"/>
    </source>
</evidence>